<dbReference type="GO" id="GO:0042803">
    <property type="term" value="F:protein homodimerization activity"/>
    <property type="evidence" value="ECO:0007669"/>
    <property type="project" value="UniProtKB-UniRule"/>
</dbReference>
<dbReference type="PIRSF" id="PIRSF038925">
    <property type="entry name" value="AMP-prot_trans"/>
    <property type="match status" value="1"/>
</dbReference>
<dbReference type="KEGG" id="gan:UMN179_02126"/>
<dbReference type="PANTHER" id="PTHR13504">
    <property type="entry name" value="FIDO DOMAIN-CONTAINING PROTEIN DDB_G0283145"/>
    <property type="match status" value="1"/>
</dbReference>
<feature type="binding site" evidence="2">
    <location>
        <position position="205"/>
    </location>
    <ligand>
        <name>ATP</name>
        <dbReference type="ChEBI" id="CHEBI:30616"/>
    </ligand>
</feature>
<dbReference type="PROSITE" id="PS51459">
    <property type="entry name" value="FIDO"/>
    <property type="match status" value="1"/>
</dbReference>
<organism evidence="6 7">
    <name type="scientific">Gallibacterium anatis (strain UMN179)</name>
    <name type="common">Pasteurella anatis</name>
    <dbReference type="NCBI Taxonomy" id="1005058"/>
    <lineage>
        <taxon>Bacteria</taxon>
        <taxon>Pseudomonadati</taxon>
        <taxon>Pseudomonadota</taxon>
        <taxon>Gammaproteobacteria</taxon>
        <taxon>Pasteurellales</taxon>
        <taxon>Pasteurellaceae</taxon>
        <taxon>Gallibacterium</taxon>
    </lineage>
</organism>
<keyword evidence="1 2" id="KW-0067">ATP-binding</keyword>
<keyword evidence="1" id="KW-0808">Transferase</keyword>
<feature type="domain" description="Fido" evidence="5">
    <location>
        <begin position="120"/>
        <end position="269"/>
    </location>
</feature>
<dbReference type="Pfam" id="PF02661">
    <property type="entry name" value="Fic"/>
    <property type="match status" value="1"/>
</dbReference>
<dbReference type="PANTHER" id="PTHR13504:SF35">
    <property type="entry name" value="PROTEIN ADENYLYLTRANSFERASE SOFIC"/>
    <property type="match status" value="1"/>
</dbReference>
<feature type="binding site" evidence="4">
    <location>
        <begin position="209"/>
        <end position="216"/>
    </location>
    <ligand>
        <name>ATP</name>
        <dbReference type="ChEBI" id="CHEBI:30616"/>
    </ligand>
</feature>
<dbReference type="InterPro" id="IPR036597">
    <property type="entry name" value="Fido-like_dom_sf"/>
</dbReference>
<comment type="catalytic activity">
    <reaction evidence="1">
        <text>L-threonyl-[protein] + ATP = 3-O-(5'-adenylyl)-L-threonyl-[protein] + diphosphate</text>
        <dbReference type="Rhea" id="RHEA:54292"/>
        <dbReference type="Rhea" id="RHEA-COMP:11060"/>
        <dbReference type="Rhea" id="RHEA-COMP:13847"/>
        <dbReference type="ChEBI" id="CHEBI:30013"/>
        <dbReference type="ChEBI" id="CHEBI:30616"/>
        <dbReference type="ChEBI" id="CHEBI:33019"/>
        <dbReference type="ChEBI" id="CHEBI:138113"/>
        <dbReference type="EC" id="2.7.7.108"/>
    </reaction>
</comment>
<dbReference type="EMBL" id="CP002667">
    <property type="protein sequence ID" value="AEC18139.1"/>
    <property type="molecule type" value="Genomic_DNA"/>
</dbReference>
<evidence type="ECO:0000313" key="6">
    <source>
        <dbReference type="EMBL" id="AEC18139.1"/>
    </source>
</evidence>
<dbReference type="InterPro" id="IPR040198">
    <property type="entry name" value="Fido_containing"/>
</dbReference>
<proteinExistence type="predicted"/>
<gene>
    <name evidence="6" type="ordered locus">UMN179_02126</name>
</gene>
<dbReference type="AlphaFoldDB" id="F4HEX9"/>
<dbReference type="Gene3D" id="1.10.3290.10">
    <property type="entry name" value="Fido-like domain"/>
    <property type="match status" value="1"/>
</dbReference>
<dbReference type="eggNOG" id="COG3177">
    <property type="taxonomic scope" value="Bacteria"/>
</dbReference>
<dbReference type="NCBIfam" id="NF046030">
    <property type="entry name" value="ProtAdlyltaseSoFic"/>
    <property type="match status" value="1"/>
</dbReference>
<dbReference type="GO" id="GO:0000287">
    <property type="term" value="F:magnesium ion binding"/>
    <property type="evidence" value="ECO:0007669"/>
    <property type="project" value="UniProtKB-UniRule"/>
</dbReference>
<dbReference type="SUPFAM" id="SSF140931">
    <property type="entry name" value="Fic-like"/>
    <property type="match status" value="1"/>
</dbReference>
<evidence type="ECO:0000256" key="3">
    <source>
        <dbReference type="PIRSR" id="PIRSR640198-1"/>
    </source>
</evidence>
<dbReference type="GO" id="GO:0005524">
    <property type="term" value="F:ATP binding"/>
    <property type="evidence" value="ECO:0007669"/>
    <property type="project" value="UniProtKB-UniRule"/>
</dbReference>
<dbReference type="InterPro" id="IPR048770">
    <property type="entry name" value="SoFic-like_C"/>
</dbReference>
<keyword evidence="1" id="KW-0548">Nucleotidyltransferase</keyword>
<dbReference type="InterPro" id="IPR025758">
    <property type="entry name" value="Fic/DOC_N"/>
</dbReference>
<feature type="binding site" evidence="2">
    <location>
        <position position="247"/>
    </location>
    <ligand>
        <name>ATP</name>
        <dbReference type="ChEBI" id="CHEBI:30616"/>
    </ligand>
</feature>
<dbReference type="Proteomes" id="UP000006908">
    <property type="component" value="Chromosome"/>
</dbReference>
<feature type="binding site" evidence="4">
    <location>
        <begin position="247"/>
        <end position="248"/>
    </location>
    <ligand>
        <name>ATP</name>
        <dbReference type="ChEBI" id="CHEBI:30616"/>
    </ligand>
</feature>
<accession>F4HEX9</accession>
<keyword evidence="1 2" id="KW-0547">Nucleotide-binding</keyword>
<comment type="function">
    <text evidence="1">Adenylyltransferase that mediates the addition of adenosine 5'-monophosphate (AMP) to specific residues of target proteins.</text>
</comment>
<evidence type="ECO:0000256" key="1">
    <source>
        <dbReference type="PIRNR" id="PIRNR038925"/>
    </source>
</evidence>
<protein>
    <recommendedName>
        <fullName evidence="1">Protein adenylyltransferase</fullName>
        <ecNumber evidence="1">2.7.7.108</ecNumber>
    </recommendedName>
    <alternativeName>
        <fullName evidence="1">AMPylator</fullName>
    </alternativeName>
</protein>
<evidence type="ECO:0000313" key="7">
    <source>
        <dbReference type="Proteomes" id="UP000006908"/>
    </source>
</evidence>
<dbReference type="InterPro" id="IPR026287">
    <property type="entry name" value="SoFic-like"/>
</dbReference>
<comment type="catalytic activity">
    <reaction evidence="1">
        <text>L-tyrosyl-[protein] + ATP = O-(5'-adenylyl)-L-tyrosyl-[protein] + diphosphate</text>
        <dbReference type="Rhea" id="RHEA:54288"/>
        <dbReference type="Rhea" id="RHEA-COMP:10136"/>
        <dbReference type="Rhea" id="RHEA-COMP:13846"/>
        <dbReference type="ChEBI" id="CHEBI:30616"/>
        <dbReference type="ChEBI" id="CHEBI:33019"/>
        <dbReference type="ChEBI" id="CHEBI:46858"/>
        <dbReference type="ChEBI" id="CHEBI:83624"/>
        <dbReference type="EC" id="2.7.7.108"/>
    </reaction>
</comment>
<dbReference type="GO" id="GO:0070733">
    <property type="term" value="F:AMPylase activity"/>
    <property type="evidence" value="ECO:0007669"/>
    <property type="project" value="UniProtKB-UniRule"/>
</dbReference>
<feature type="active site" evidence="3">
    <location>
        <position position="205"/>
    </location>
</feature>
<comment type="subunit">
    <text evidence="1">Homodimer.</text>
</comment>
<dbReference type="EC" id="2.7.7.108" evidence="1"/>
<evidence type="ECO:0000256" key="2">
    <source>
        <dbReference type="PIRSR" id="PIRSR038925-1"/>
    </source>
</evidence>
<dbReference type="Pfam" id="PF13784">
    <property type="entry name" value="Fic_N"/>
    <property type="match status" value="1"/>
</dbReference>
<sequence length="378" mass="43575">MFKKMEILKMKNWDPEIAYNLLPELPPTQDLETKAILKQAILARAALAELKQAAELIPNQSMLINTLPVMEARASSEIENIMTTTDKLFQSLQFDGEENDPATKEALRYRTALFLGYESLKRSPLCTRTAVLVCSEIKGREMDIRKVSGTALRNGISGKTIYTPPAGEQIIRDKLANWERFIHENETLDPLIILAVAHYQFEAIHPFTDGNGRTGRVLNSLLLIDKGLLSLPILYLSRYIIQNKNDYYRLLLNVTQEQNWEEWIIYILKGIENTAIWTVKKIEAIRELLEITKNYIREKAPLIYQRELIDLLFEQPYTRIANLEQAGIAKRQTASKYLKELCELGVLEEIMIGRDKLFVHTKLMELLRGESNKYTPYL</sequence>
<dbReference type="Pfam" id="PF21248">
    <property type="entry name" value="SoFic-like_C"/>
    <property type="match status" value="1"/>
</dbReference>
<feature type="binding site" evidence="2">
    <location>
        <begin position="210"/>
        <end position="216"/>
    </location>
    <ligand>
        <name>ATP</name>
        <dbReference type="ChEBI" id="CHEBI:30616"/>
    </ligand>
</feature>
<evidence type="ECO:0000256" key="4">
    <source>
        <dbReference type="PIRSR" id="PIRSR640198-2"/>
    </source>
</evidence>
<dbReference type="InterPro" id="IPR003812">
    <property type="entry name" value="Fido"/>
</dbReference>
<feature type="binding site" evidence="2">
    <location>
        <position position="79"/>
    </location>
    <ligand>
        <name>ATP</name>
        <dbReference type="ChEBI" id="CHEBI:30616"/>
    </ligand>
</feature>
<name>F4HEX9_GALAU</name>
<reference evidence="6 7" key="1">
    <citation type="journal article" date="2011" name="J. Bacteriol.">
        <title>Complete genome sequence of Gallibacterium anatis strain UMN179, isolated from a laying hen with peritonitis.</title>
        <authorList>
            <person name="Johnson T.J."/>
            <person name="Fernandez-Alarcon C."/>
            <person name="Bojesen A.M."/>
            <person name="Nolan L.K."/>
            <person name="Trampel D.W."/>
            <person name="Seemann T."/>
        </authorList>
    </citation>
    <scope>NUCLEOTIDE SEQUENCE [LARGE SCALE GENOMIC DNA]</scope>
    <source>
        <strain evidence="6 7">UMN179</strain>
    </source>
</reference>
<dbReference type="HOGENOM" id="CLU_047250_1_1_6"/>
<evidence type="ECO:0000259" key="5">
    <source>
        <dbReference type="PROSITE" id="PS51459"/>
    </source>
</evidence>